<evidence type="ECO:0000313" key="3">
    <source>
        <dbReference type="EMBL" id="WZK91331.1"/>
    </source>
</evidence>
<dbReference type="SUPFAM" id="SSF53092">
    <property type="entry name" value="Creatinase/prolidase N-terminal domain"/>
    <property type="match status" value="1"/>
</dbReference>
<gene>
    <name evidence="3" type="ORF">QEZ52_22280</name>
</gene>
<dbReference type="InterPro" id="IPR050659">
    <property type="entry name" value="Peptidase_M24B"/>
</dbReference>
<reference evidence="3 4" key="1">
    <citation type="submission" date="2023-04" db="EMBL/GenBank/DDBJ databases">
        <title>Complete genome sequence of Alisedimentitalea scapharcae.</title>
        <authorList>
            <person name="Rong J.-C."/>
            <person name="Yi M.-L."/>
            <person name="Zhao Q."/>
        </authorList>
    </citation>
    <scope>NUCLEOTIDE SEQUENCE [LARGE SCALE GENOMIC DNA]</scope>
    <source>
        <strain evidence="3 4">KCTC 42119</strain>
        <plasmid evidence="3 4">unnamed2</plasmid>
    </source>
</reference>
<evidence type="ECO:0000259" key="2">
    <source>
        <dbReference type="Pfam" id="PF01321"/>
    </source>
</evidence>
<geneLocation type="plasmid" evidence="3 4">
    <name>unnamed2</name>
</geneLocation>
<dbReference type="Gene3D" id="3.90.230.10">
    <property type="entry name" value="Creatinase/methionine aminopeptidase superfamily"/>
    <property type="match status" value="1"/>
</dbReference>
<protein>
    <submittedName>
        <fullName evidence="3">Xaa-Pro peptidase family protein</fullName>
    </submittedName>
</protein>
<organism evidence="3 4">
    <name type="scientific">Aliisedimentitalea scapharcae</name>
    <dbReference type="NCBI Taxonomy" id="1524259"/>
    <lineage>
        <taxon>Bacteria</taxon>
        <taxon>Pseudomonadati</taxon>
        <taxon>Pseudomonadota</taxon>
        <taxon>Alphaproteobacteria</taxon>
        <taxon>Rhodobacterales</taxon>
        <taxon>Roseobacteraceae</taxon>
        <taxon>Aliisedimentitalea</taxon>
    </lineage>
</organism>
<accession>A0ABZ2XYZ9</accession>
<name>A0ABZ2XYZ9_9RHOB</name>
<evidence type="ECO:0000259" key="1">
    <source>
        <dbReference type="Pfam" id="PF00557"/>
    </source>
</evidence>
<keyword evidence="4" id="KW-1185">Reference proteome</keyword>
<dbReference type="InterPro" id="IPR000994">
    <property type="entry name" value="Pept_M24"/>
</dbReference>
<dbReference type="Pfam" id="PF00557">
    <property type="entry name" value="Peptidase_M24"/>
    <property type="match status" value="1"/>
</dbReference>
<dbReference type="Pfam" id="PF01321">
    <property type="entry name" value="Creatinase_N"/>
    <property type="match status" value="1"/>
</dbReference>
<feature type="domain" description="Creatinase N-terminal" evidence="2">
    <location>
        <begin position="36"/>
        <end position="184"/>
    </location>
</feature>
<evidence type="ECO:0000313" key="4">
    <source>
        <dbReference type="Proteomes" id="UP001623232"/>
    </source>
</evidence>
<proteinExistence type="predicted"/>
<dbReference type="RefSeq" id="WP_343211555.1">
    <property type="nucleotide sequence ID" value="NZ_CP123586.1"/>
</dbReference>
<dbReference type="CDD" id="cd01066">
    <property type="entry name" value="APP_MetAP"/>
    <property type="match status" value="1"/>
</dbReference>
<dbReference type="PANTHER" id="PTHR46112:SF2">
    <property type="entry name" value="XAA-PRO AMINOPEPTIDASE P-RELATED"/>
    <property type="match status" value="1"/>
</dbReference>
<dbReference type="InterPro" id="IPR036005">
    <property type="entry name" value="Creatinase/aminopeptidase-like"/>
</dbReference>
<dbReference type="EMBL" id="CP123586">
    <property type="protein sequence ID" value="WZK91331.1"/>
    <property type="molecule type" value="Genomic_DNA"/>
</dbReference>
<dbReference type="SUPFAM" id="SSF55920">
    <property type="entry name" value="Creatinase/aminopeptidase"/>
    <property type="match status" value="1"/>
</dbReference>
<dbReference type="Gene3D" id="3.40.350.10">
    <property type="entry name" value="Creatinase/prolidase N-terminal domain"/>
    <property type="match status" value="1"/>
</dbReference>
<dbReference type="InterPro" id="IPR000587">
    <property type="entry name" value="Creatinase_N"/>
</dbReference>
<dbReference type="PANTHER" id="PTHR46112">
    <property type="entry name" value="AMINOPEPTIDASE"/>
    <property type="match status" value="1"/>
</dbReference>
<feature type="domain" description="Peptidase M24" evidence="1">
    <location>
        <begin position="192"/>
        <end position="400"/>
    </location>
</feature>
<keyword evidence="3" id="KW-0614">Plasmid</keyword>
<dbReference type="InterPro" id="IPR029149">
    <property type="entry name" value="Creatin/AminoP/Spt16_N"/>
</dbReference>
<dbReference type="Proteomes" id="UP001623232">
    <property type="component" value="Plasmid unnamed2"/>
</dbReference>
<sequence length="420" mass="47236">MRFADMTLTQAARTTPVVEMTDTLEMIDLAKMRAYRLNRLRDEMKRQDVGGCVLTSVFSIRYATGMRDAGIMQSHIPLSYLFVPAEGPTVYFDGETGKQIAQGLETIDELGDEAIQISYMFAGQRMDEMIDRWVNQIAALMQRHGGGSKRLGVESPVPQVAALFANKGLEVVHAHKVIEPARAIKSVEEILCMNYAIAVAEDGMWRMREELRPGMTEIELWSHLWKANVEAGGDWIEGRLLAAGDRTNPWLQEASGRIIRPGELVAFDTDMVGPFGYSADVSRTYYCGSGRPTDYQRELYGRAYEEIQHNLELMKPGISFREVTEKGFRQPEQFRDQHYAVMAHGVGMSDEWPCIYYPQDEALIYDGELQPGMAMCVESYVGEIGGAEGVKLEEQVLITEDGCELLSKFPFEDNLLGHEV</sequence>